<reference evidence="2 4" key="2">
    <citation type="submission" date="2018-06" db="EMBL/GenBank/DDBJ databases">
        <authorList>
            <consortium name="Pathogen Informatics"/>
            <person name="Doyle S."/>
        </authorList>
    </citation>
    <scope>NUCLEOTIDE SEQUENCE [LARGE SCALE GENOMIC DNA]</scope>
    <source>
        <strain evidence="2 4">NCTC11012</strain>
    </source>
</reference>
<name>A0A378URF2_9GAMM</name>
<sequence length="86" mass="9954">MAQKRSIGYRLSKRLTKETKLKIVDEWTCDKQKSIQITIDKLKKSVAENNKNTFQSAIDDLIDFKLKSLPAVNNMAKNLIYGDYDE</sequence>
<evidence type="ECO:0000313" key="3">
    <source>
        <dbReference type="Proteomes" id="UP000190777"/>
    </source>
</evidence>
<dbReference type="EMBL" id="MXAP01000076">
    <property type="protein sequence ID" value="OPH37674.1"/>
    <property type="molecule type" value="Genomic_DNA"/>
</dbReference>
<dbReference type="EMBL" id="UGQF01000002">
    <property type="protein sequence ID" value="STZ82936.1"/>
    <property type="molecule type" value="Genomic_DNA"/>
</dbReference>
<dbReference type="AlphaFoldDB" id="A0A378URF2"/>
<keyword evidence="3" id="KW-1185">Reference proteome</keyword>
<gene>
    <name evidence="1" type="ORF">B5J93_08105</name>
    <name evidence="2" type="ORF">NCTC11012_03048</name>
</gene>
<evidence type="ECO:0000313" key="2">
    <source>
        <dbReference type="EMBL" id="STZ82936.1"/>
    </source>
</evidence>
<reference evidence="1 3" key="1">
    <citation type="submission" date="2017-03" db="EMBL/GenBank/DDBJ databases">
        <title>Draft genome sequence of Moraxella equi CCUG 4950T type strain.</title>
        <authorList>
            <person name="Salva-Serra F."/>
            <person name="Engstrom-Jakobsson H."/>
            <person name="Thorell K."/>
            <person name="Jaen-Luchoro D."/>
            <person name="Gonzales-Siles L."/>
            <person name="Karlsson R."/>
            <person name="Yazdan S."/>
            <person name="Boulund F."/>
            <person name="Johnning A."/>
            <person name="Engstrand L."/>
            <person name="Kristiansson E."/>
            <person name="Moore E."/>
        </authorList>
    </citation>
    <scope>NUCLEOTIDE SEQUENCE [LARGE SCALE GENOMIC DNA]</scope>
    <source>
        <strain evidence="1 3">CCUG 4950</strain>
    </source>
</reference>
<dbReference type="Proteomes" id="UP000190777">
    <property type="component" value="Unassembled WGS sequence"/>
</dbReference>
<organism evidence="2 4">
    <name type="scientific">Moraxella equi</name>
    <dbReference type="NCBI Taxonomy" id="60442"/>
    <lineage>
        <taxon>Bacteria</taxon>
        <taxon>Pseudomonadati</taxon>
        <taxon>Pseudomonadota</taxon>
        <taxon>Gammaproteobacteria</taxon>
        <taxon>Moraxellales</taxon>
        <taxon>Moraxellaceae</taxon>
        <taxon>Moraxella</taxon>
    </lineage>
</organism>
<evidence type="ECO:0000313" key="4">
    <source>
        <dbReference type="Proteomes" id="UP000254618"/>
    </source>
</evidence>
<protein>
    <submittedName>
        <fullName evidence="2">Uncharacterized protein</fullName>
    </submittedName>
</protein>
<dbReference type="RefSeq" id="WP_079325938.1">
    <property type="nucleotide sequence ID" value="NZ_MXAP01000076.1"/>
</dbReference>
<evidence type="ECO:0000313" key="1">
    <source>
        <dbReference type="EMBL" id="OPH37674.1"/>
    </source>
</evidence>
<proteinExistence type="predicted"/>
<accession>A0A378URF2</accession>
<dbReference type="Proteomes" id="UP000254618">
    <property type="component" value="Unassembled WGS sequence"/>
</dbReference>